<organism evidence="2 3">
    <name type="scientific">Scylla paramamosain</name>
    <name type="common">Mud crab</name>
    <dbReference type="NCBI Taxonomy" id="85552"/>
    <lineage>
        <taxon>Eukaryota</taxon>
        <taxon>Metazoa</taxon>
        <taxon>Ecdysozoa</taxon>
        <taxon>Arthropoda</taxon>
        <taxon>Crustacea</taxon>
        <taxon>Multicrustacea</taxon>
        <taxon>Malacostraca</taxon>
        <taxon>Eumalacostraca</taxon>
        <taxon>Eucarida</taxon>
        <taxon>Decapoda</taxon>
        <taxon>Pleocyemata</taxon>
        <taxon>Brachyura</taxon>
        <taxon>Eubrachyura</taxon>
        <taxon>Portunoidea</taxon>
        <taxon>Portunidae</taxon>
        <taxon>Portuninae</taxon>
        <taxon>Scylla</taxon>
    </lineage>
</organism>
<gene>
    <name evidence="2" type="ORF">O3P69_015196</name>
</gene>
<feature type="region of interest" description="Disordered" evidence="1">
    <location>
        <begin position="64"/>
        <end position="84"/>
    </location>
</feature>
<proteinExistence type="predicted"/>
<protein>
    <submittedName>
        <fullName evidence="2">Uncharacterized protein</fullName>
    </submittedName>
</protein>
<dbReference type="Proteomes" id="UP001487740">
    <property type="component" value="Unassembled WGS sequence"/>
</dbReference>
<evidence type="ECO:0000256" key="1">
    <source>
        <dbReference type="SAM" id="MobiDB-lite"/>
    </source>
</evidence>
<dbReference type="EMBL" id="JARAKH010000039">
    <property type="protein sequence ID" value="KAK8382028.1"/>
    <property type="molecule type" value="Genomic_DNA"/>
</dbReference>
<evidence type="ECO:0000313" key="3">
    <source>
        <dbReference type="Proteomes" id="UP001487740"/>
    </source>
</evidence>
<reference evidence="2 3" key="1">
    <citation type="submission" date="2023-03" db="EMBL/GenBank/DDBJ databases">
        <title>High-quality genome of Scylla paramamosain provides insights in environmental adaptation.</title>
        <authorList>
            <person name="Zhang L."/>
        </authorList>
    </citation>
    <scope>NUCLEOTIDE SEQUENCE [LARGE SCALE GENOMIC DNA]</scope>
    <source>
        <strain evidence="2">LZ_2023a</strain>
        <tissue evidence="2">Muscle</tissue>
    </source>
</reference>
<sequence length="179" mass="19535">MFLPIEDQAASHLVQLLEPRNNIFRTRKLKTQGANTLIQETKVDESNYQTPATRNTMSNKAVRAEWGRPRAETGSPPPGNRRQRVSCVTLSAPPPSAPRPSPPPVLTFDRLRCSVTQVTPVSGFASVALPDAVMHLPVISSLPVTPDTPAPDTLASSDGRVWSRRTKKDIPPSRALLSK</sequence>
<name>A0AAW0T427_SCYPA</name>
<keyword evidence="3" id="KW-1185">Reference proteome</keyword>
<feature type="region of interest" description="Disordered" evidence="1">
    <location>
        <begin position="142"/>
        <end position="179"/>
    </location>
</feature>
<accession>A0AAW0T427</accession>
<dbReference type="AlphaFoldDB" id="A0AAW0T427"/>
<evidence type="ECO:0000313" key="2">
    <source>
        <dbReference type="EMBL" id="KAK8382028.1"/>
    </source>
</evidence>
<comment type="caution">
    <text evidence="2">The sequence shown here is derived from an EMBL/GenBank/DDBJ whole genome shotgun (WGS) entry which is preliminary data.</text>
</comment>